<evidence type="ECO:0000256" key="1">
    <source>
        <dbReference type="SAM" id="MobiDB-lite"/>
    </source>
</evidence>
<proteinExistence type="predicted"/>
<feature type="region of interest" description="Disordered" evidence="1">
    <location>
        <begin position="62"/>
        <end position="82"/>
    </location>
</feature>
<keyword evidence="3" id="KW-1185">Reference proteome</keyword>
<sequence>MGYCVELWLLHIKGVQEQAPDFLVDPNLTPNPDETWDSVMATKAVEKQPFQSLEDVWDSFSTLKPAQKNPGSSPPSLGLSPELLNSARDQHLGLVSS</sequence>
<feature type="compositionally biased region" description="Low complexity" evidence="1">
    <location>
        <begin position="70"/>
        <end position="82"/>
    </location>
</feature>
<evidence type="ECO:0000313" key="2">
    <source>
        <dbReference type="EMBL" id="MXQ85835.1"/>
    </source>
</evidence>
<dbReference type="EMBL" id="VBQZ03000029">
    <property type="protein sequence ID" value="MXQ85835.1"/>
    <property type="molecule type" value="Genomic_DNA"/>
</dbReference>
<gene>
    <name evidence="2" type="ORF">E5288_WYG010122</name>
</gene>
<accession>A0A6B0R7U7</accession>
<dbReference type="AlphaFoldDB" id="A0A6B0R7U7"/>
<evidence type="ECO:0000313" key="3">
    <source>
        <dbReference type="Proteomes" id="UP000322234"/>
    </source>
</evidence>
<protein>
    <submittedName>
        <fullName evidence="2">Uncharacterized protein</fullName>
    </submittedName>
</protein>
<comment type="caution">
    <text evidence="2">The sequence shown here is derived from an EMBL/GenBank/DDBJ whole genome shotgun (WGS) entry which is preliminary data.</text>
</comment>
<organism evidence="2 3">
    <name type="scientific">Bos mutus</name>
    <name type="common">wild yak</name>
    <dbReference type="NCBI Taxonomy" id="72004"/>
    <lineage>
        <taxon>Eukaryota</taxon>
        <taxon>Metazoa</taxon>
        <taxon>Chordata</taxon>
        <taxon>Craniata</taxon>
        <taxon>Vertebrata</taxon>
        <taxon>Euteleostomi</taxon>
        <taxon>Mammalia</taxon>
        <taxon>Eutheria</taxon>
        <taxon>Laurasiatheria</taxon>
        <taxon>Artiodactyla</taxon>
        <taxon>Ruminantia</taxon>
        <taxon>Pecora</taxon>
        <taxon>Bovidae</taxon>
        <taxon>Bovinae</taxon>
        <taxon>Bos</taxon>
    </lineage>
</organism>
<reference evidence="2" key="1">
    <citation type="submission" date="2019-10" db="EMBL/GenBank/DDBJ databases">
        <title>The sequence and de novo assembly of the wild yak genome.</title>
        <authorList>
            <person name="Liu Y."/>
        </authorList>
    </citation>
    <scope>NUCLEOTIDE SEQUENCE [LARGE SCALE GENOMIC DNA]</scope>
    <source>
        <strain evidence="2">WY2019</strain>
    </source>
</reference>
<name>A0A6B0R7U7_9CETA</name>
<dbReference type="Proteomes" id="UP000322234">
    <property type="component" value="Unassembled WGS sequence"/>
</dbReference>